<gene>
    <name evidence="2" type="ORF">F0145_04305</name>
</gene>
<feature type="domain" description="Secretion system C-terminal sorting" evidence="1">
    <location>
        <begin position="546"/>
        <end position="612"/>
    </location>
</feature>
<dbReference type="Proteomes" id="UP000323426">
    <property type="component" value="Unassembled WGS sequence"/>
</dbReference>
<accession>A0A5M6DR62</accession>
<dbReference type="InterPro" id="IPR026444">
    <property type="entry name" value="Secre_tail"/>
</dbReference>
<evidence type="ECO:0000313" key="2">
    <source>
        <dbReference type="EMBL" id="KAA5548742.1"/>
    </source>
</evidence>
<evidence type="ECO:0000259" key="1">
    <source>
        <dbReference type="Pfam" id="PF18962"/>
    </source>
</evidence>
<comment type="caution">
    <text evidence="2">The sequence shown here is derived from an EMBL/GenBank/DDBJ whole genome shotgun (WGS) entry which is preliminary data.</text>
</comment>
<sequence length="615" mass="68255">MPKFLIGLFCSLGFVLNSWGQVITPLESYPVTQSAKTSLTRHARTNAEGDTVSLPFFDDFAAYTGVPSAGYWQKGGGVHVNNQFGVNPPSVHVATFEGVDAAGRPYSPTATYGYTDTLTSKPIRLNNLNPTDSVYISFYWQAGGLGGFPEINSESQPSFLELEFKDRTGNWQQVWRQPGANLRTNFARVILPITNASYFHQGFQFRFRSSGLQRGTGDTWNLDYIYLDRNRRASAPDLRDVAISQNLNSLLKRYTAMPAPHFFAQPQAETNDSAFTRINNFNNLFAPIAWRGYVKGINPVTPADTFLRGNAAIEPLVQQYLINGKPNATAISNAGNFLEIKHSLFLSTRETNARLRQNDTVSRITVLGDYFAYDDGTAETNFSLNNFGSRQLAYRFDLNMPDNVTAIRVYLTKTNVPGTVINFRIWTDENGSPAGASATQKTFTIPPIDSLNRFYEITFPTPVAVRNQFYIGYSLTSSVPDFVNIGFDLNEEALGQIYHNNGGGWLSFTDEKGALLMRPVMGNVLSSPEEPEEPIQQPDPEKALNIFPNPSTGLINIAGNYQQVCLTDVAGKVIFCKTKAEAGNQLNLNNLSKGLYLLRFTQKNIAITKKIILTN</sequence>
<organism evidence="2 3">
    <name type="scientific">Adhaeribacter rhizoryzae</name>
    <dbReference type="NCBI Taxonomy" id="2607907"/>
    <lineage>
        <taxon>Bacteria</taxon>
        <taxon>Pseudomonadati</taxon>
        <taxon>Bacteroidota</taxon>
        <taxon>Cytophagia</taxon>
        <taxon>Cytophagales</taxon>
        <taxon>Hymenobacteraceae</taxon>
        <taxon>Adhaeribacter</taxon>
    </lineage>
</organism>
<name>A0A5M6DR62_9BACT</name>
<dbReference type="Pfam" id="PF18962">
    <property type="entry name" value="Por_Secre_tail"/>
    <property type="match status" value="1"/>
</dbReference>
<dbReference type="RefSeq" id="WP_150087069.1">
    <property type="nucleotide sequence ID" value="NZ_VWSF01000002.1"/>
</dbReference>
<evidence type="ECO:0000313" key="3">
    <source>
        <dbReference type="Proteomes" id="UP000323426"/>
    </source>
</evidence>
<proteinExistence type="predicted"/>
<keyword evidence="3" id="KW-1185">Reference proteome</keyword>
<dbReference type="Gene3D" id="2.60.120.260">
    <property type="entry name" value="Galactose-binding domain-like"/>
    <property type="match status" value="1"/>
</dbReference>
<reference evidence="2 3" key="1">
    <citation type="submission" date="2019-09" db="EMBL/GenBank/DDBJ databases">
        <title>Genome sequence and assembly of Adhaeribacter sp.</title>
        <authorList>
            <person name="Chhetri G."/>
        </authorList>
    </citation>
    <scope>NUCLEOTIDE SEQUENCE [LARGE SCALE GENOMIC DNA]</scope>
    <source>
        <strain evidence="2 3">DK36</strain>
    </source>
</reference>
<dbReference type="EMBL" id="VWSF01000002">
    <property type="protein sequence ID" value="KAA5548742.1"/>
    <property type="molecule type" value="Genomic_DNA"/>
</dbReference>
<dbReference type="AlphaFoldDB" id="A0A5M6DR62"/>
<protein>
    <submittedName>
        <fullName evidence="2">T9SS type A sorting domain-containing protein</fullName>
    </submittedName>
</protein>
<dbReference type="NCBIfam" id="TIGR04183">
    <property type="entry name" value="Por_Secre_tail"/>
    <property type="match status" value="1"/>
</dbReference>